<accession>A0A0C3JU99</accession>
<gene>
    <name evidence="2" type="ORF">M404DRAFT_993709</name>
</gene>
<evidence type="ECO:0000256" key="1">
    <source>
        <dbReference type="SAM" id="MobiDB-lite"/>
    </source>
</evidence>
<reference evidence="2 3" key="1">
    <citation type="submission" date="2014-04" db="EMBL/GenBank/DDBJ databases">
        <authorList>
            <consortium name="DOE Joint Genome Institute"/>
            <person name="Kuo A."/>
            <person name="Kohler A."/>
            <person name="Costa M.D."/>
            <person name="Nagy L.G."/>
            <person name="Floudas D."/>
            <person name="Copeland A."/>
            <person name="Barry K.W."/>
            <person name="Cichocki N."/>
            <person name="Veneault-Fourrey C."/>
            <person name="LaButti K."/>
            <person name="Lindquist E.A."/>
            <person name="Lipzen A."/>
            <person name="Lundell T."/>
            <person name="Morin E."/>
            <person name="Murat C."/>
            <person name="Sun H."/>
            <person name="Tunlid A."/>
            <person name="Henrissat B."/>
            <person name="Grigoriev I.V."/>
            <person name="Hibbett D.S."/>
            <person name="Martin F."/>
            <person name="Nordberg H.P."/>
            <person name="Cantor M.N."/>
            <person name="Hua S.X."/>
        </authorList>
    </citation>
    <scope>NUCLEOTIDE SEQUENCE [LARGE SCALE GENOMIC DNA]</scope>
    <source>
        <strain evidence="2 3">Marx 270</strain>
    </source>
</reference>
<dbReference type="HOGENOM" id="CLU_046576_1_0_1"/>
<feature type="region of interest" description="Disordered" evidence="1">
    <location>
        <begin position="324"/>
        <end position="353"/>
    </location>
</feature>
<reference evidence="3" key="2">
    <citation type="submission" date="2015-01" db="EMBL/GenBank/DDBJ databases">
        <title>Evolutionary Origins and Diversification of the Mycorrhizal Mutualists.</title>
        <authorList>
            <consortium name="DOE Joint Genome Institute"/>
            <consortium name="Mycorrhizal Genomics Consortium"/>
            <person name="Kohler A."/>
            <person name="Kuo A."/>
            <person name="Nagy L.G."/>
            <person name="Floudas D."/>
            <person name="Copeland A."/>
            <person name="Barry K.W."/>
            <person name="Cichocki N."/>
            <person name="Veneault-Fourrey C."/>
            <person name="LaButti K."/>
            <person name="Lindquist E.A."/>
            <person name="Lipzen A."/>
            <person name="Lundell T."/>
            <person name="Morin E."/>
            <person name="Murat C."/>
            <person name="Riley R."/>
            <person name="Ohm R."/>
            <person name="Sun H."/>
            <person name="Tunlid A."/>
            <person name="Henrissat B."/>
            <person name="Grigoriev I.V."/>
            <person name="Hibbett D.S."/>
            <person name="Martin F."/>
        </authorList>
    </citation>
    <scope>NUCLEOTIDE SEQUENCE [LARGE SCALE GENOMIC DNA]</scope>
    <source>
        <strain evidence="3">Marx 270</strain>
    </source>
</reference>
<proteinExistence type="predicted"/>
<keyword evidence="3" id="KW-1185">Reference proteome</keyword>
<evidence type="ECO:0000313" key="3">
    <source>
        <dbReference type="Proteomes" id="UP000054217"/>
    </source>
</evidence>
<dbReference type="AlphaFoldDB" id="A0A0C3JU99"/>
<dbReference type="Proteomes" id="UP000054217">
    <property type="component" value="Unassembled WGS sequence"/>
</dbReference>
<sequence length="383" mass="42241">MDPTGRKLSLHAFLKIFTANDIAASKAMTLANKAYKEFNTPARLSQLDDTRLIVLGVEDRELRKSILAAIRKAGYTKSGTRTQSPAVQDTATSPRKKRRYDSDLIEPLQESPFDEASTYGNLEFGEILDEEILRSKTVVVNRAPVMTAWAMTVAERLGFDREESLSIASVYTEANAVSKGASLGVIEETRKKATETLPEGEQPYVDLMGRRQVYLLFYDQGPLTEPCGICPLYQTRTSKWLALSGGSPALPSTAFSYISRSFRQATPYVMGSLRLLAESYSPQKLNELGYSLYADFRPAVDGWGKRGELRCIWLLSLRESGAPELDSETSGVASGPSNKLQVSTTQPQQTHTCPAKKDNLLSLEEYEATVDAGFDGIDLSHLP</sequence>
<dbReference type="InParanoid" id="A0A0C3JU99"/>
<name>A0A0C3JU99_PISTI</name>
<protein>
    <submittedName>
        <fullName evidence="2">Uncharacterized protein</fullName>
    </submittedName>
</protein>
<dbReference type="EMBL" id="KN831947">
    <property type="protein sequence ID" value="KIO12723.1"/>
    <property type="molecule type" value="Genomic_DNA"/>
</dbReference>
<feature type="compositionally biased region" description="Polar residues" evidence="1">
    <location>
        <begin position="78"/>
        <end position="93"/>
    </location>
</feature>
<dbReference type="OrthoDB" id="514070at2759"/>
<feature type="region of interest" description="Disordered" evidence="1">
    <location>
        <begin position="78"/>
        <end position="99"/>
    </location>
</feature>
<organism evidence="2 3">
    <name type="scientific">Pisolithus tinctorius Marx 270</name>
    <dbReference type="NCBI Taxonomy" id="870435"/>
    <lineage>
        <taxon>Eukaryota</taxon>
        <taxon>Fungi</taxon>
        <taxon>Dikarya</taxon>
        <taxon>Basidiomycota</taxon>
        <taxon>Agaricomycotina</taxon>
        <taxon>Agaricomycetes</taxon>
        <taxon>Agaricomycetidae</taxon>
        <taxon>Boletales</taxon>
        <taxon>Sclerodermatineae</taxon>
        <taxon>Pisolithaceae</taxon>
        <taxon>Pisolithus</taxon>
    </lineage>
</organism>
<feature type="compositionally biased region" description="Polar residues" evidence="1">
    <location>
        <begin position="328"/>
        <end position="352"/>
    </location>
</feature>
<evidence type="ECO:0000313" key="2">
    <source>
        <dbReference type="EMBL" id="KIO12723.1"/>
    </source>
</evidence>